<feature type="compositionally biased region" description="Polar residues" evidence="3">
    <location>
        <begin position="671"/>
        <end position="682"/>
    </location>
</feature>
<dbReference type="SUPFAM" id="SSF54928">
    <property type="entry name" value="RNA-binding domain, RBD"/>
    <property type="match status" value="2"/>
</dbReference>
<feature type="region of interest" description="Disordered" evidence="3">
    <location>
        <begin position="668"/>
        <end position="783"/>
    </location>
</feature>
<dbReference type="Gene3D" id="3.30.70.330">
    <property type="match status" value="3"/>
</dbReference>
<dbReference type="Proteomes" id="UP000011083">
    <property type="component" value="Unassembled WGS sequence"/>
</dbReference>
<feature type="compositionally biased region" description="Acidic residues" evidence="3">
    <location>
        <begin position="231"/>
        <end position="247"/>
    </location>
</feature>
<dbReference type="CDD" id="cd00590">
    <property type="entry name" value="RRM_SF"/>
    <property type="match status" value="1"/>
</dbReference>
<evidence type="ECO:0000313" key="6">
    <source>
        <dbReference type="Proteomes" id="UP000011083"/>
    </source>
</evidence>
<feature type="region of interest" description="Disordered" evidence="3">
    <location>
        <begin position="522"/>
        <end position="591"/>
    </location>
</feature>
<feature type="compositionally biased region" description="Basic and acidic residues" evidence="3">
    <location>
        <begin position="106"/>
        <end position="129"/>
    </location>
</feature>
<gene>
    <name evidence="5" type="ORF">ACA1_064730</name>
</gene>
<feature type="compositionally biased region" description="Low complexity" evidence="3">
    <location>
        <begin position="132"/>
        <end position="141"/>
    </location>
</feature>
<feature type="domain" description="RRM" evidence="4">
    <location>
        <begin position="257"/>
        <end position="344"/>
    </location>
</feature>
<dbReference type="GeneID" id="14918196"/>
<dbReference type="PROSITE" id="PS00028">
    <property type="entry name" value="ZINC_FINGER_C2H2_1"/>
    <property type="match status" value="1"/>
</dbReference>
<dbReference type="Pfam" id="PF00076">
    <property type="entry name" value="RRM_1"/>
    <property type="match status" value="3"/>
</dbReference>
<dbReference type="InterPro" id="IPR036236">
    <property type="entry name" value="Znf_C2H2_sf"/>
</dbReference>
<dbReference type="OMA" id="DANHRTE"/>
<dbReference type="PROSITE" id="PS50102">
    <property type="entry name" value="RRM"/>
    <property type="match status" value="3"/>
</dbReference>
<dbReference type="InterPro" id="IPR035979">
    <property type="entry name" value="RBD_domain_sf"/>
</dbReference>
<evidence type="ECO:0000259" key="4">
    <source>
        <dbReference type="PROSITE" id="PS50102"/>
    </source>
</evidence>
<dbReference type="InterPro" id="IPR012677">
    <property type="entry name" value="Nucleotide-bd_a/b_plait_sf"/>
</dbReference>
<evidence type="ECO:0000256" key="2">
    <source>
        <dbReference type="PROSITE-ProRule" id="PRU00176"/>
    </source>
</evidence>
<evidence type="ECO:0000256" key="1">
    <source>
        <dbReference type="ARBA" id="ARBA00022884"/>
    </source>
</evidence>
<feature type="region of interest" description="Disordered" evidence="3">
    <location>
        <begin position="1"/>
        <end position="261"/>
    </location>
</feature>
<dbReference type="PANTHER" id="PTHR21245">
    <property type="entry name" value="HETEROGENEOUS NUCLEAR RIBONUCLEOPROTEIN"/>
    <property type="match status" value="1"/>
</dbReference>
<proteinExistence type="predicted"/>
<feature type="domain" description="RRM" evidence="4">
    <location>
        <begin position="442"/>
        <end position="520"/>
    </location>
</feature>
<dbReference type="KEGG" id="acan:ACA1_064730"/>
<feature type="domain" description="RRM" evidence="4">
    <location>
        <begin position="346"/>
        <end position="429"/>
    </location>
</feature>
<dbReference type="SUPFAM" id="SSF57667">
    <property type="entry name" value="beta-beta-alpha zinc fingers"/>
    <property type="match status" value="1"/>
</dbReference>
<protein>
    <submittedName>
        <fullName evidence="5">RNA recognition motif (RRM)containing protein</fullName>
    </submittedName>
</protein>
<dbReference type="OrthoDB" id="3800936at2759"/>
<feature type="compositionally biased region" description="Basic and acidic residues" evidence="3">
    <location>
        <begin position="209"/>
        <end position="230"/>
    </location>
</feature>
<feature type="compositionally biased region" description="Low complexity" evidence="3">
    <location>
        <begin position="11"/>
        <end position="22"/>
    </location>
</feature>
<dbReference type="InterPro" id="IPR000504">
    <property type="entry name" value="RRM_dom"/>
</dbReference>
<dbReference type="EMBL" id="KB007974">
    <property type="protein sequence ID" value="ELR17686.1"/>
    <property type="molecule type" value="Genomic_DNA"/>
</dbReference>
<dbReference type="RefSeq" id="XP_004339699.1">
    <property type="nucleotide sequence ID" value="XM_004339651.1"/>
</dbReference>
<accession>L8H000</accession>
<sequence length="868" mass="93544">MEDDGHDGVEVEVGGTSSSVPSPEEHQAQDSLIDVDEGGPQKSEVLQSTTEATRAGEQGSRQPTATTATACDSSPCYGPQVQAATVPRANEEEEMKQGGASSGAEEESRQQDETGNEVPHEAASREPRLDGAAPPASPTTSDANHRTEQTRGEIEPNEEERVDGSENRTSDNVTASEVDGQQAEGKTEEASSSPAASPLDGVKGGAAIAEDKANAEVKREGEEEDRAEKDGGEEEVVEEEEGEEEDDGRGPPPPKGSEVFVGGLHRDATEDDVREVFAKIGDIYEASTIFPPARLRLMRDPKTGASKGYAFVRYMEPTFAELAADQLSGYLIMGRPVGVLVSQDNQSLFVGHISQDWSLEQLEAHLKEAGIRGVDHIIFQHDPMNPTRNRGFVFIEFKSHHEAARAHGKMTRADFRLSGQKVRVDWAEPLNEPGEDVMSQVKSIYVANLPLEVDNELITTLFGEYGKIERIVLSKNLPTARRKDFAFVNYEERANALKAIDGKHGFEVQGRTLQVTLAKPVDDTTKQAKGKKGPWKGGAPTDRDGGFPPRHGTRGDRTGRGGGMAGRMRDGRGGVRGLNRMRSPHDDDMPPYAYDSDGLPSPGLMTPPPLEIALSPLGSGMLPPPSPAGVIVVPTPAPGGGGLTFRCELCDLGLNSESQLMQHFQGRQHFKAQQLQQHTRQPPINYPPPSYAGPAMPFDSSPMMGKRKRMPPAGHQGFARNPRQRSDDHTVGVPPSGYLGGHQHHLPTADLYAPPPSYPHHYSPSPPPPPAPHHYHYHHTPYAAPHPPSPGPVYYAPSPPSPPDYYGGYGQAYGAGYASGGYGAPAYGGQYPQYPPPQAYPAYSQTYVQYTPVVTSAGAAGVQRRGQL</sequence>
<organism evidence="5 6">
    <name type="scientific">Acanthamoeba castellanii (strain ATCC 30010 / Neff)</name>
    <dbReference type="NCBI Taxonomy" id="1257118"/>
    <lineage>
        <taxon>Eukaryota</taxon>
        <taxon>Amoebozoa</taxon>
        <taxon>Discosea</taxon>
        <taxon>Longamoebia</taxon>
        <taxon>Centramoebida</taxon>
        <taxon>Acanthamoebidae</taxon>
        <taxon>Acanthamoeba</taxon>
    </lineage>
</organism>
<dbReference type="VEuPathDB" id="AmoebaDB:ACA1_064730"/>
<dbReference type="InterPro" id="IPR013087">
    <property type="entry name" value="Znf_C2H2_type"/>
</dbReference>
<dbReference type="STRING" id="1257118.L8H000"/>
<dbReference type="Gene3D" id="3.30.160.60">
    <property type="entry name" value="Classic Zinc Finger"/>
    <property type="match status" value="1"/>
</dbReference>
<evidence type="ECO:0000313" key="5">
    <source>
        <dbReference type="EMBL" id="ELR17686.1"/>
    </source>
</evidence>
<name>L8H000_ACACF</name>
<reference evidence="5 6" key="1">
    <citation type="journal article" date="2013" name="Genome Biol.">
        <title>Genome of Acanthamoeba castellanii highlights extensive lateral gene transfer and early evolution of tyrosine kinase signaling.</title>
        <authorList>
            <person name="Clarke M."/>
            <person name="Lohan A.J."/>
            <person name="Liu B."/>
            <person name="Lagkouvardos I."/>
            <person name="Roy S."/>
            <person name="Zafar N."/>
            <person name="Bertelli C."/>
            <person name="Schilde C."/>
            <person name="Kianianmomeni A."/>
            <person name="Burglin T.R."/>
            <person name="Frech C."/>
            <person name="Turcotte B."/>
            <person name="Kopec K.O."/>
            <person name="Synnott J.M."/>
            <person name="Choo C."/>
            <person name="Paponov I."/>
            <person name="Finkler A."/>
            <person name="Soon Heng Tan C."/>
            <person name="Hutchins A.P."/>
            <person name="Weinmeier T."/>
            <person name="Rattei T."/>
            <person name="Chu J.S."/>
            <person name="Gimenez G."/>
            <person name="Irimia M."/>
            <person name="Rigden D.J."/>
            <person name="Fitzpatrick D.A."/>
            <person name="Lorenzo-Morales J."/>
            <person name="Bateman A."/>
            <person name="Chiu C.H."/>
            <person name="Tang P."/>
            <person name="Hegemann P."/>
            <person name="Fromm H."/>
            <person name="Raoult D."/>
            <person name="Greub G."/>
            <person name="Miranda-Saavedra D."/>
            <person name="Chen N."/>
            <person name="Nash P."/>
            <person name="Ginger M.L."/>
            <person name="Horn M."/>
            <person name="Schaap P."/>
            <person name="Caler L."/>
            <person name="Loftus B."/>
        </authorList>
    </citation>
    <scope>NUCLEOTIDE SEQUENCE [LARGE SCALE GENOMIC DNA]</scope>
    <source>
        <strain evidence="5 6">Neff</strain>
    </source>
</reference>
<dbReference type="SMART" id="SM00360">
    <property type="entry name" value="RRM"/>
    <property type="match status" value="3"/>
</dbReference>
<feature type="compositionally biased region" description="Polar residues" evidence="3">
    <location>
        <begin position="59"/>
        <end position="72"/>
    </location>
</feature>
<feature type="compositionally biased region" description="Pro residues" evidence="3">
    <location>
        <begin position="753"/>
        <end position="772"/>
    </location>
</feature>
<feature type="compositionally biased region" description="Basic and acidic residues" evidence="3">
    <location>
        <begin position="143"/>
        <end position="154"/>
    </location>
</feature>
<dbReference type="AlphaFoldDB" id="L8H000"/>
<keyword evidence="6" id="KW-1185">Reference proteome</keyword>
<dbReference type="GO" id="GO:0003723">
    <property type="term" value="F:RNA binding"/>
    <property type="evidence" value="ECO:0007669"/>
    <property type="project" value="UniProtKB-UniRule"/>
</dbReference>
<evidence type="ECO:0000256" key="3">
    <source>
        <dbReference type="SAM" id="MobiDB-lite"/>
    </source>
</evidence>
<dbReference type="Pfam" id="PF12874">
    <property type="entry name" value="zf-met"/>
    <property type="match status" value="1"/>
</dbReference>
<keyword evidence="1 2" id="KW-0694">RNA-binding</keyword>